<dbReference type="GO" id="GO:0008270">
    <property type="term" value="F:zinc ion binding"/>
    <property type="evidence" value="ECO:0007669"/>
    <property type="project" value="UniProtKB-KW"/>
</dbReference>
<comment type="caution">
    <text evidence="8">The sequence shown here is derived from an EMBL/GenBank/DDBJ whole genome shotgun (WGS) entry which is preliminary data.</text>
</comment>
<evidence type="ECO:0000256" key="3">
    <source>
        <dbReference type="ARBA" id="ARBA00022771"/>
    </source>
</evidence>
<dbReference type="InterPro" id="IPR036236">
    <property type="entry name" value="Znf_C2H2_sf"/>
</dbReference>
<dbReference type="PANTHER" id="PTHR24403:SF67">
    <property type="entry name" value="FI01116P-RELATED"/>
    <property type="match status" value="1"/>
</dbReference>
<dbReference type="PROSITE" id="PS50157">
    <property type="entry name" value="ZINC_FINGER_C2H2_2"/>
    <property type="match status" value="2"/>
</dbReference>
<dbReference type="EMBL" id="ML996083">
    <property type="protein sequence ID" value="KAF2154594.1"/>
    <property type="molecule type" value="Genomic_DNA"/>
</dbReference>
<dbReference type="PANTHER" id="PTHR24403">
    <property type="entry name" value="ZINC FINGER PROTEIN"/>
    <property type="match status" value="1"/>
</dbReference>
<evidence type="ECO:0000256" key="4">
    <source>
        <dbReference type="ARBA" id="ARBA00022833"/>
    </source>
</evidence>
<feature type="compositionally biased region" description="Basic residues" evidence="6">
    <location>
        <begin position="198"/>
        <end position="210"/>
    </location>
</feature>
<dbReference type="Pfam" id="PF00096">
    <property type="entry name" value="zf-C2H2"/>
    <property type="match status" value="2"/>
</dbReference>
<name>A0A9P4J960_9PEZI</name>
<evidence type="ECO:0000256" key="2">
    <source>
        <dbReference type="ARBA" id="ARBA00022737"/>
    </source>
</evidence>
<proteinExistence type="predicted"/>
<sequence>MDNHPDPSMVNDQFWASYLAYHPQQPEMPPNKRPKTSHHPSNLVCCDQPCPEDSLCFEEYCNDFCPDFCTDSYPCGDACPDPCALQPCLDPTIHHQHDPCHAHICPDQTLHHQYDVCTDHCHDPCTESCDFTAADFCTNDCLDQCIDPSTACMHECNDWCTSHCLADCLDCLSSPAASDVRTPMMPCSTDQFGPTKATHQHQHQHQHAHPHIQDSTRPTQLPQKSEESETPHICRVKGCTAGWFKDEDALQDHIEKNHLVKVNGKYVCQWAGCIKKVTKKSNEHIEKEKEARIKGLTYVPPPEPFSDDHLHKLKRHYYVHSGKKAFECDYPGCGSVHATKAQLKVHMARHNPKEFICEDCEKVFTTQNQLKTHINAVHKKQKHFKCPDCDYACDDSSNMSSHKRKQHQLGVPCPGHADYGCHYRDGRQAEMEKHMRACDHHVWMLDDKQSFDAYWKREKRSADEDKVDDSHARRSSSVTTISKRSVKGGQSRRHSKMDHRRHQSVSTATSDAFSRQDSMDSTPIDPDFADPFHMLAGHGNANHF</sequence>
<feature type="domain" description="C2H2-type" evidence="7">
    <location>
        <begin position="384"/>
        <end position="412"/>
    </location>
</feature>
<dbReference type="OrthoDB" id="4748970at2759"/>
<evidence type="ECO:0000256" key="1">
    <source>
        <dbReference type="ARBA" id="ARBA00022723"/>
    </source>
</evidence>
<dbReference type="GO" id="GO:0045944">
    <property type="term" value="P:positive regulation of transcription by RNA polymerase II"/>
    <property type="evidence" value="ECO:0007669"/>
    <property type="project" value="TreeGrafter"/>
</dbReference>
<reference evidence="8" key="1">
    <citation type="journal article" date="2020" name="Stud. Mycol.">
        <title>101 Dothideomycetes genomes: a test case for predicting lifestyles and emergence of pathogens.</title>
        <authorList>
            <person name="Haridas S."/>
            <person name="Albert R."/>
            <person name="Binder M."/>
            <person name="Bloem J."/>
            <person name="Labutti K."/>
            <person name="Salamov A."/>
            <person name="Andreopoulos B."/>
            <person name="Baker S."/>
            <person name="Barry K."/>
            <person name="Bills G."/>
            <person name="Bluhm B."/>
            <person name="Cannon C."/>
            <person name="Castanera R."/>
            <person name="Culley D."/>
            <person name="Daum C."/>
            <person name="Ezra D."/>
            <person name="Gonzalez J."/>
            <person name="Henrissat B."/>
            <person name="Kuo A."/>
            <person name="Liang C."/>
            <person name="Lipzen A."/>
            <person name="Lutzoni F."/>
            <person name="Magnuson J."/>
            <person name="Mondo S."/>
            <person name="Nolan M."/>
            <person name="Ohm R."/>
            <person name="Pangilinan J."/>
            <person name="Park H.-J."/>
            <person name="Ramirez L."/>
            <person name="Alfaro M."/>
            <person name="Sun H."/>
            <person name="Tritt A."/>
            <person name="Yoshinaga Y."/>
            <person name="Zwiers L.-H."/>
            <person name="Turgeon B."/>
            <person name="Goodwin S."/>
            <person name="Spatafora J."/>
            <person name="Crous P."/>
            <person name="Grigoriev I."/>
        </authorList>
    </citation>
    <scope>NUCLEOTIDE SEQUENCE</scope>
    <source>
        <strain evidence="8">CBS 260.36</strain>
    </source>
</reference>
<dbReference type="SMART" id="SM00355">
    <property type="entry name" value="ZnF_C2H2"/>
    <property type="match status" value="4"/>
</dbReference>
<dbReference type="PROSITE" id="PS00028">
    <property type="entry name" value="ZINC_FINGER_C2H2_1"/>
    <property type="match status" value="2"/>
</dbReference>
<dbReference type="AlphaFoldDB" id="A0A9P4J960"/>
<keyword evidence="3 5" id="KW-0863">Zinc-finger</keyword>
<feature type="domain" description="C2H2-type" evidence="7">
    <location>
        <begin position="355"/>
        <end position="383"/>
    </location>
</feature>
<evidence type="ECO:0000313" key="9">
    <source>
        <dbReference type="Proteomes" id="UP000799439"/>
    </source>
</evidence>
<evidence type="ECO:0000256" key="5">
    <source>
        <dbReference type="PROSITE-ProRule" id="PRU00042"/>
    </source>
</evidence>
<feature type="compositionally biased region" description="Basic residues" evidence="6">
    <location>
        <begin position="484"/>
        <end position="503"/>
    </location>
</feature>
<feature type="compositionally biased region" description="Basic and acidic residues" evidence="6">
    <location>
        <begin position="459"/>
        <end position="472"/>
    </location>
</feature>
<organism evidence="8 9">
    <name type="scientific">Myriangium duriaei CBS 260.36</name>
    <dbReference type="NCBI Taxonomy" id="1168546"/>
    <lineage>
        <taxon>Eukaryota</taxon>
        <taxon>Fungi</taxon>
        <taxon>Dikarya</taxon>
        <taxon>Ascomycota</taxon>
        <taxon>Pezizomycotina</taxon>
        <taxon>Dothideomycetes</taxon>
        <taxon>Dothideomycetidae</taxon>
        <taxon>Myriangiales</taxon>
        <taxon>Myriangiaceae</taxon>
        <taxon>Myriangium</taxon>
    </lineage>
</organism>
<dbReference type="InterPro" id="IPR050688">
    <property type="entry name" value="Zinc_finger/UBP_domain"/>
</dbReference>
<feature type="region of interest" description="Disordered" evidence="6">
    <location>
        <begin position="192"/>
        <end position="231"/>
    </location>
</feature>
<dbReference type="SUPFAM" id="SSF57667">
    <property type="entry name" value="beta-beta-alpha zinc fingers"/>
    <property type="match status" value="2"/>
</dbReference>
<keyword evidence="1" id="KW-0479">Metal-binding</keyword>
<dbReference type="InterPro" id="IPR013087">
    <property type="entry name" value="Znf_C2H2_type"/>
</dbReference>
<accession>A0A9P4J960</accession>
<feature type="region of interest" description="Disordered" evidence="6">
    <location>
        <begin position="459"/>
        <end position="526"/>
    </location>
</feature>
<evidence type="ECO:0000313" key="8">
    <source>
        <dbReference type="EMBL" id="KAF2154594.1"/>
    </source>
</evidence>
<keyword evidence="9" id="KW-1185">Reference proteome</keyword>
<evidence type="ECO:0000256" key="6">
    <source>
        <dbReference type="SAM" id="MobiDB-lite"/>
    </source>
</evidence>
<gene>
    <name evidence="8" type="ORF">K461DRAFT_275722</name>
</gene>
<dbReference type="Gene3D" id="3.30.160.60">
    <property type="entry name" value="Classic Zinc Finger"/>
    <property type="match status" value="3"/>
</dbReference>
<keyword evidence="4" id="KW-0862">Zinc</keyword>
<dbReference type="GO" id="GO:0005634">
    <property type="term" value="C:nucleus"/>
    <property type="evidence" value="ECO:0007669"/>
    <property type="project" value="TreeGrafter"/>
</dbReference>
<protein>
    <recommendedName>
        <fullName evidence="7">C2H2-type domain-containing protein</fullName>
    </recommendedName>
</protein>
<feature type="compositionally biased region" description="Polar residues" evidence="6">
    <location>
        <begin position="504"/>
        <end position="521"/>
    </location>
</feature>
<evidence type="ECO:0000259" key="7">
    <source>
        <dbReference type="PROSITE" id="PS50157"/>
    </source>
</evidence>
<keyword evidence="2" id="KW-0677">Repeat</keyword>
<dbReference type="Proteomes" id="UP000799439">
    <property type="component" value="Unassembled WGS sequence"/>
</dbReference>